<sequence>MKKKALLFLVLVLAFLTACSNDGTKSGEDPVLKVAVSEDTTTLDTATINDDYAENIIIQVYDTLVKRNANGEIVNSLAESVENPDPTTFVIKLREGVKFSNGDPLTVEDVIFTLKRAAGTEKFKSFYGKIIPESYEKVDDLTLKFKLSEPDAAFLNSLSHPAVSILSQKFIEGGADPNTELMGTGPFVLDEWVQNDHATFSRNENYWGDNPKISGIEMKVIPEASQRVIELESGGVDLAYKVDPNDVAQIEENEELQLFKKLDNSVHFIGFNMSKEPFSNKAAREAMINAIDINSIFETVYMNSGKLATSAINPNFKFSIADSIEPNKVDSEKAKNLFAEAGLGEGSKLSIYTSDNTQRVNVATMMQDQLSEYGIGLDVERLEWGAFIDALQASEHDMFIMSWNPSIVDPHYELLQPFHSSNKGHGPNYMYYSTEELDALIQKGISTTDDAQRAEIYKQAQELINRDMPWLYICYGETIVAGNKNIDGLDILPKYPQELKDITIKEK</sequence>
<comment type="similarity">
    <text evidence="2">Belongs to the bacterial solute-binding protein 5 family.</text>
</comment>
<keyword evidence="8" id="KW-1185">Reference proteome</keyword>
<dbReference type="PANTHER" id="PTHR30290:SF9">
    <property type="entry name" value="OLIGOPEPTIDE-BINDING PROTEIN APPA"/>
    <property type="match status" value="1"/>
</dbReference>
<dbReference type="SUPFAM" id="SSF53850">
    <property type="entry name" value="Periplasmic binding protein-like II"/>
    <property type="match status" value="1"/>
</dbReference>
<dbReference type="InterPro" id="IPR030678">
    <property type="entry name" value="Peptide/Ni-bd"/>
</dbReference>
<feature type="domain" description="Solute-binding protein family 5" evidence="6">
    <location>
        <begin position="72"/>
        <end position="424"/>
    </location>
</feature>
<feature type="chain" id="PRO_5047025969" evidence="5">
    <location>
        <begin position="21"/>
        <end position="507"/>
    </location>
</feature>
<dbReference type="PROSITE" id="PS01040">
    <property type="entry name" value="SBP_BACTERIAL_5"/>
    <property type="match status" value="1"/>
</dbReference>
<dbReference type="InterPro" id="IPR000914">
    <property type="entry name" value="SBP_5_dom"/>
</dbReference>
<evidence type="ECO:0000313" key="8">
    <source>
        <dbReference type="Proteomes" id="UP001549162"/>
    </source>
</evidence>
<organism evidence="7 8">
    <name type="scientific">Peptoniphilus olsenii</name>
    <dbReference type="NCBI Taxonomy" id="411570"/>
    <lineage>
        <taxon>Bacteria</taxon>
        <taxon>Bacillati</taxon>
        <taxon>Bacillota</taxon>
        <taxon>Tissierellia</taxon>
        <taxon>Tissierellales</taxon>
        <taxon>Peptoniphilaceae</taxon>
        <taxon>Peptoniphilus</taxon>
    </lineage>
</organism>
<evidence type="ECO:0000256" key="2">
    <source>
        <dbReference type="ARBA" id="ARBA00005695"/>
    </source>
</evidence>
<evidence type="ECO:0000313" key="7">
    <source>
        <dbReference type="EMBL" id="MET3617198.1"/>
    </source>
</evidence>
<proteinExistence type="inferred from homology"/>
<dbReference type="PROSITE" id="PS51257">
    <property type="entry name" value="PROKAR_LIPOPROTEIN"/>
    <property type="match status" value="1"/>
</dbReference>
<reference evidence="7 8" key="1">
    <citation type="submission" date="2024-06" db="EMBL/GenBank/DDBJ databases">
        <title>Genomic Encyclopedia of Type Strains, Phase IV (KMG-IV): sequencing the most valuable type-strain genomes for metagenomic binning, comparative biology and taxonomic classification.</title>
        <authorList>
            <person name="Goeker M."/>
        </authorList>
    </citation>
    <scope>NUCLEOTIDE SEQUENCE [LARGE SCALE GENOMIC DNA]</scope>
    <source>
        <strain evidence="7 8">DSM 21460</strain>
    </source>
</reference>
<dbReference type="Gene3D" id="3.40.190.10">
    <property type="entry name" value="Periplasmic binding protein-like II"/>
    <property type="match status" value="1"/>
</dbReference>
<protein>
    <submittedName>
        <fullName evidence="7">Peptide/nickel transport system substrate-binding protein</fullName>
    </submittedName>
</protein>
<dbReference type="PANTHER" id="PTHR30290">
    <property type="entry name" value="PERIPLASMIC BINDING COMPONENT OF ABC TRANSPORTER"/>
    <property type="match status" value="1"/>
</dbReference>
<accession>A0ABV2J8X0</accession>
<dbReference type="CDD" id="cd00995">
    <property type="entry name" value="PBP2_NikA_DppA_OppA_like"/>
    <property type="match status" value="1"/>
</dbReference>
<evidence type="ECO:0000256" key="1">
    <source>
        <dbReference type="ARBA" id="ARBA00004193"/>
    </source>
</evidence>
<dbReference type="RefSeq" id="WP_354367410.1">
    <property type="nucleotide sequence ID" value="NZ_JBEPMA010000003.1"/>
</dbReference>
<keyword evidence="3" id="KW-0813">Transport</keyword>
<dbReference type="Gene3D" id="3.10.105.10">
    <property type="entry name" value="Dipeptide-binding Protein, Domain 3"/>
    <property type="match status" value="1"/>
</dbReference>
<comment type="caution">
    <text evidence="7">The sequence shown here is derived from an EMBL/GenBank/DDBJ whole genome shotgun (WGS) entry which is preliminary data.</text>
</comment>
<comment type="subcellular location">
    <subcellularLocation>
        <location evidence="1">Cell membrane</location>
        <topology evidence="1">Lipid-anchor</topology>
    </subcellularLocation>
</comment>
<evidence type="ECO:0000256" key="5">
    <source>
        <dbReference type="SAM" id="SignalP"/>
    </source>
</evidence>
<evidence type="ECO:0000256" key="3">
    <source>
        <dbReference type="ARBA" id="ARBA00022448"/>
    </source>
</evidence>
<dbReference type="Pfam" id="PF00496">
    <property type="entry name" value="SBP_bac_5"/>
    <property type="match status" value="1"/>
</dbReference>
<dbReference type="Proteomes" id="UP001549162">
    <property type="component" value="Unassembled WGS sequence"/>
</dbReference>
<dbReference type="InterPro" id="IPR039424">
    <property type="entry name" value="SBP_5"/>
</dbReference>
<evidence type="ECO:0000259" key="6">
    <source>
        <dbReference type="Pfam" id="PF00496"/>
    </source>
</evidence>
<gene>
    <name evidence="7" type="ORF">ABID14_000826</name>
</gene>
<feature type="signal peptide" evidence="5">
    <location>
        <begin position="1"/>
        <end position="20"/>
    </location>
</feature>
<dbReference type="Gene3D" id="3.90.76.10">
    <property type="entry name" value="Dipeptide-binding Protein, Domain 1"/>
    <property type="match status" value="1"/>
</dbReference>
<dbReference type="PIRSF" id="PIRSF002741">
    <property type="entry name" value="MppA"/>
    <property type="match status" value="1"/>
</dbReference>
<keyword evidence="4 5" id="KW-0732">Signal</keyword>
<dbReference type="InterPro" id="IPR023765">
    <property type="entry name" value="SBP_5_CS"/>
</dbReference>
<name>A0ABV2J8X0_9FIRM</name>
<evidence type="ECO:0000256" key="4">
    <source>
        <dbReference type="ARBA" id="ARBA00022729"/>
    </source>
</evidence>
<dbReference type="EMBL" id="JBEPMA010000003">
    <property type="protein sequence ID" value="MET3617198.1"/>
    <property type="molecule type" value="Genomic_DNA"/>
</dbReference>